<accession>A0AAV5V9G5</accession>
<evidence type="ECO:0000256" key="1">
    <source>
        <dbReference type="SAM" id="Coils"/>
    </source>
</evidence>
<feature type="non-terminal residue" evidence="3">
    <location>
        <position position="1"/>
    </location>
</feature>
<dbReference type="Gene3D" id="1.20.5.340">
    <property type="match status" value="1"/>
</dbReference>
<proteinExistence type="predicted"/>
<feature type="coiled-coil region" evidence="1">
    <location>
        <begin position="171"/>
        <end position="212"/>
    </location>
</feature>
<feature type="region of interest" description="Disordered" evidence="2">
    <location>
        <begin position="19"/>
        <end position="42"/>
    </location>
</feature>
<evidence type="ECO:0000313" key="4">
    <source>
        <dbReference type="Proteomes" id="UP001432322"/>
    </source>
</evidence>
<dbReference type="AlphaFoldDB" id="A0AAV5V9G5"/>
<keyword evidence="4" id="KW-1185">Reference proteome</keyword>
<feature type="region of interest" description="Disordered" evidence="2">
    <location>
        <begin position="241"/>
        <end position="275"/>
    </location>
</feature>
<evidence type="ECO:0000313" key="3">
    <source>
        <dbReference type="EMBL" id="GMT15381.1"/>
    </source>
</evidence>
<keyword evidence="1" id="KW-0175">Coiled coil</keyword>
<gene>
    <name evidence="3" type="ORF">PFISCL1PPCAC_6678</name>
</gene>
<dbReference type="EMBL" id="BTSY01000002">
    <property type="protein sequence ID" value="GMT15381.1"/>
    <property type="molecule type" value="Genomic_DNA"/>
</dbReference>
<dbReference type="Proteomes" id="UP001432322">
    <property type="component" value="Unassembled WGS sequence"/>
</dbReference>
<sequence length="330" mass="38108">SEFANMLKRRSLEDYVKEKAKKVKSGGDLNHTENGAASSDSMDKWRKQRYEILTAENKRLKEEGDKKDREISKLQSDLDFTKRRVAQVEEKYRQLNKKRTHIDVLEYERDGLQGALREFKEKNIELETENKALRAEIDLCMKQIADKKDLAEAGETIDRLNGDNQRIIGELQKSLDIRKELNGQLDESEKKARNMVEELDRCKKELKIVREHEETMAKDFKKVVDGIMRQRNEQKEDWRTSRIVSSSPESVHLGMNSPSDRFRTPLLPTVSRGNPTTVPGNYRSALTSHCPQLPSLVHDSGVFGRSLFFNPQFASPADHNCFANDVHTFE</sequence>
<organism evidence="3 4">
    <name type="scientific">Pristionchus fissidentatus</name>
    <dbReference type="NCBI Taxonomy" id="1538716"/>
    <lineage>
        <taxon>Eukaryota</taxon>
        <taxon>Metazoa</taxon>
        <taxon>Ecdysozoa</taxon>
        <taxon>Nematoda</taxon>
        <taxon>Chromadorea</taxon>
        <taxon>Rhabditida</taxon>
        <taxon>Rhabditina</taxon>
        <taxon>Diplogasteromorpha</taxon>
        <taxon>Diplogasteroidea</taxon>
        <taxon>Neodiplogasteridae</taxon>
        <taxon>Pristionchus</taxon>
    </lineage>
</organism>
<comment type="caution">
    <text evidence="3">The sequence shown here is derived from an EMBL/GenBank/DDBJ whole genome shotgun (WGS) entry which is preliminary data.</text>
</comment>
<evidence type="ECO:0000256" key="2">
    <source>
        <dbReference type="SAM" id="MobiDB-lite"/>
    </source>
</evidence>
<name>A0AAV5V9G5_9BILA</name>
<reference evidence="3" key="1">
    <citation type="submission" date="2023-10" db="EMBL/GenBank/DDBJ databases">
        <title>Genome assembly of Pristionchus species.</title>
        <authorList>
            <person name="Yoshida K."/>
            <person name="Sommer R.J."/>
        </authorList>
    </citation>
    <scope>NUCLEOTIDE SEQUENCE</scope>
    <source>
        <strain evidence="3">RS5133</strain>
    </source>
</reference>
<feature type="coiled-coil region" evidence="1">
    <location>
        <begin position="50"/>
        <end position="143"/>
    </location>
</feature>
<protein>
    <submittedName>
        <fullName evidence="3">Uncharacterized protein</fullName>
    </submittedName>
</protein>